<dbReference type="Pfam" id="PF00334">
    <property type="entry name" value="NDK"/>
    <property type="match status" value="2"/>
</dbReference>
<dbReference type="PROSITE" id="PS00469">
    <property type="entry name" value="NDPK"/>
    <property type="match status" value="1"/>
</dbReference>
<reference evidence="9" key="1">
    <citation type="submission" date="2022-03" db="EMBL/GenBank/DDBJ databases">
        <authorList>
            <person name="Martin C."/>
        </authorList>
    </citation>
    <scope>NUCLEOTIDE SEQUENCE</scope>
</reference>
<evidence type="ECO:0000256" key="6">
    <source>
        <dbReference type="PROSITE-ProRule" id="PRU00706"/>
    </source>
</evidence>
<evidence type="ECO:0000256" key="7">
    <source>
        <dbReference type="RuleBase" id="RU004011"/>
    </source>
</evidence>
<dbReference type="PROSITE" id="PS51336">
    <property type="entry name" value="DM10"/>
    <property type="match status" value="1"/>
</dbReference>
<dbReference type="AlphaFoldDB" id="A0A8J1UYL0"/>
<dbReference type="InterPro" id="IPR001564">
    <property type="entry name" value="Nucleoside_diP_kinase"/>
</dbReference>
<comment type="caution">
    <text evidence="9">The sequence shown here is derived from an EMBL/GenBank/DDBJ whole genome shotgun (WGS) entry which is preliminary data.</text>
</comment>
<keyword evidence="10" id="KW-1185">Reference proteome</keyword>
<evidence type="ECO:0000313" key="9">
    <source>
        <dbReference type="EMBL" id="CAH1782163.1"/>
    </source>
</evidence>
<feature type="binding site" evidence="6">
    <location>
        <position position="174"/>
    </location>
    <ligand>
        <name>ATP</name>
        <dbReference type="ChEBI" id="CHEBI:30616"/>
    </ligand>
</feature>
<keyword evidence="8" id="KW-0808">Transferase</keyword>
<dbReference type="Proteomes" id="UP000749559">
    <property type="component" value="Unassembled WGS sequence"/>
</dbReference>
<keyword evidence="5" id="KW-0966">Cell projection</keyword>
<dbReference type="SUPFAM" id="SSF54919">
    <property type="entry name" value="Nucleoside diphosphate kinase, NDK"/>
    <property type="match status" value="2"/>
</dbReference>
<dbReference type="PROSITE" id="PS51374">
    <property type="entry name" value="NDPK_LIKE"/>
    <property type="match status" value="2"/>
</dbReference>
<organism evidence="9 10">
    <name type="scientific">Owenia fusiformis</name>
    <name type="common">Polychaete worm</name>
    <dbReference type="NCBI Taxonomy" id="6347"/>
    <lineage>
        <taxon>Eukaryota</taxon>
        <taxon>Metazoa</taxon>
        <taxon>Spiralia</taxon>
        <taxon>Lophotrochozoa</taxon>
        <taxon>Annelida</taxon>
        <taxon>Polychaeta</taxon>
        <taxon>Sedentaria</taxon>
        <taxon>Canalipalpata</taxon>
        <taxon>Sabellida</taxon>
        <taxon>Oweniida</taxon>
        <taxon>Oweniidae</taxon>
        <taxon>Owenia</taxon>
    </lineage>
</organism>
<keyword evidence="8" id="KW-0067">ATP-binding</keyword>
<dbReference type="GO" id="GO:0006241">
    <property type="term" value="P:CTP biosynthetic process"/>
    <property type="evidence" value="ECO:0007669"/>
    <property type="project" value="InterPro"/>
</dbReference>
<dbReference type="GO" id="GO:0006228">
    <property type="term" value="P:UTP biosynthetic process"/>
    <property type="evidence" value="ECO:0007669"/>
    <property type="project" value="InterPro"/>
</dbReference>
<feature type="active site" description="Pros-phosphohistidine intermediate" evidence="6">
    <location>
        <position position="355"/>
    </location>
</feature>
<dbReference type="EMBL" id="CAIIXF020000004">
    <property type="protein sequence ID" value="CAH1782163.1"/>
    <property type="molecule type" value="Genomic_DNA"/>
</dbReference>
<feature type="binding site" evidence="6">
    <location>
        <position position="146"/>
    </location>
    <ligand>
        <name>ATP</name>
        <dbReference type="ChEBI" id="CHEBI:30616"/>
    </ligand>
</feature>
<dbReference type="Gene3D" id="3.30.70.141">
    <property type="entry name" value="Nucleoside diphosphate kinase-like domain"/>
    <property type="match status" value="2"/>
</dbReference>
<dbReference type="Gene3D" id="2.30.29.170">
    <property type="match status" value="1"/>
</dbReference>
<dbReference type="GO" id="GO:0005879">
    <property type="term" value="C:axonemal microtubule"/>
    <property type="evidence" value="ECO:0007669"/>
    <property type="project" value="TreeGrafter"/>
</dbReference>
<dbReference type="Pfam" id="PF25364">
    <property type="entry name" value="PH_NDK7_N"/>
    <property type="match status" value="1"/>
</dbReference>
<dbReference type="InterPro" id="IPR037993">
    <property type="entry name" value="NDPk7B"/>
</dbReference>
<feature type="binding site" evidence="6">
    <location>
        <position position="204"/>
    </location>
    <ligand>
        <name>ATP</name>
        <dbReference type="ChEBI" id="CHEBI:30616"/>
    </ligand>
</feature>
<dbReference type="GO" id="GO:0005813">
    <property type="term" value="C:centrosome"/>
    <property type="evidence" value="ECO:0007669"/>
    <property type="project" value="TreeGrafter"/>
</dbReference>
<evidence type="ECO:0000256" key="4">
    <source>
        <dbReference type="ARBA" id="ARBA00023212"/>
    </source>
</evidence>
<dbReference type="GO" id="GO:0005524">
    <property type="term" value="F:ATP binding"/>
    <property type="evidence" value="ECO:0007669"/>
    <property type="project" value="UniProtKB-KW"/>
</dbReference>
<dbReference type="OrthoDB" id="270127at2759"/>
<dbReference type="InterPro" id="IPR057579">
    <property type="entry name" value="DM10_NDK7"/>
</dbReference>
<dbReference type="FunFam" id="3.30.70.141:FF:000010">
    <property type="entry name" value="Nucleoside diphosphate kinase 7"/>
    <property type="match status" value="1"/>
</dbReference>
<dbReference type="GO" id="GO:0006183">
    <property type="term" value="P:GTP biosynthetic process"/>
    <property type="evidence" value="ECO:0007669"/>
    <property type="project" value="InterPro"/>
</dbReference>
<keyword evidence="8" id="KW-0418">Kinase</keyword>
<gene>
    <name evidence="9" type="ORF">OFUS_LOCUS8640</name>
</gene>
<dbReference type="PIRSF" id="PIRSF036503">
    <property type="entry name" value="NDK7"/>
    <property type="match status" value="1"/>
</dbReference>
<keyword evidence="2" id="KW-0963">Cytoplasm</keyword>
<dbReference type="GO" id="GO:0004550">
    <property type="term" value="F:nucleoside diphosphate kinase activity"/>
    <property type="evidence" value="ECO:0007669"/>
    <property type="project" value="UniProtKB-EC"/>
</dbReference>
<evidence type="ECO:0000256" key="1">
    <source>
        <dbReference type="ARBA" id="ARBA00004430"/>
    </source>
</evidence>
<sequence length="376" mass="42711">MANQDERFAFIVEWYDGNAALIRRYQFLYYSADCTVEMYDIKNKRIFLKRSRQDSVRPEDLYIGSTINFNSRQLKFVEYGDDYTKQRLSSKKEKTLAMIKPDAISNMGQIIDLICKTGFNITKLKMVRLTKNEAFEFYQEHQGKPFLETLLSFISSGPVIAMELMGDNAIGKWRDTLGPTDSSIARSAAPMSIRARFGTDNTRNACHGSDSPISAAREIEFFFPTAGINRQNTAQFNNCTCAVIKPHAVLAGQTGKIISAIQDAHFEISAIHMFHIEKANAEEFYEVYKGVVQEYNSMVMELTSGPCIALEIRAQDAPNAFREMVGPADPEIARHLRPRTLRALFGKDKIQNAIHCTDLPEDGLLEVEYFFKILDR</sequence>
<evidence type="ECO:0000256" key="5">
    <source>
        <dbReference type="ARBA" id="ARBA00023273"/>
    </source>
</evidence>
<comment type="similarity">
    <text evidence="6 7">Belongs to the NDK family.</text>
</comment>
<dbReference type="InterPro" id="IPR011410">
    <property type="entry name" value="NDPK7"/>
</dbReference>
<dbReference type="SMART" id="SM00676">
    <property type="entry name" value="DM10"/>
    <property type="match status" value="1"/>
</dbReference>
<protein>
    <recommendedName>
        <fullName evidence="8">Nucleoside diphosphate kinase</fullName>
        <ecNumber evidence="8">2.7.4.6</ecNumber>
    </recommendedName>
</protein>
<dbReference type="GO" id="GO:0016787">
    <property type="term" value="F:hydrolase activity"/>
    <property type="evidence" value="ECO:0007669"/>
    <property type="project" value="UniProtKB-KW"/>
</dbReference>
<evidence type="ECO:0000256" key="8">
    <source>
        <dbReference type="RuleBase" id="RU004013"/>
    </source>
</evidence>
<keyword evidence="3" id="KW-0378">Hydrolase</keyword>
<feature type="active site" description="Pros-phosphohistidine intermediate" evidence="6">
    <location>
        <position position="207"/>
    </location>
</feature>
<feature type="binding site" evidence="6">
    <location>
        <position position="100"/>
    </location>
    <ligand>
        <name>ATP</name>
        <dbReference type="ChEBI" id="CHEBI:30616"/>
    </ligand>
</feature>
<dbReference type="InterPro" id="IPR006602">
    <property type="entry name" value="DM10_dom"/>
</dbReference>
<accession>A0A8J1UYL0</accession>
<feature type="binding site" evidence="6">
    <location>
        <position position="194"/>
    </location>
    <ligand>
        <name>ATP</name>
        <dbReference type="ChEBI" id="CHEBI:30616"/>
    </ligand>
</feature>
<dbReference type="PANTHER" id="PTHR43109:SF2">
    <property type="entry name" value="NUCLEOSIDE DIPHOSPHATE KINASE 7"/>
    <property type="match status" value="1"/>
</dbReference>
<dbReference type="EC" id="2.7.4.6" evidence="8"/>
<comment type="subcellular location">
    <subcellularLocation>
        <location evidence="1">Cytoplasm</location>
        <location evidence="1">Cytoskeleton</location>
        <location evidence="1">Cilium axoneme</location>
    </subcellularLocation>
</comment>
<keyword evidence="4" id="KW-0206">Cytoskeleton</keyword>
<evidence type="ECO:0000313" key="10">
    <source>
        <dbReference type="Proteomes" id="UP000749559"/>
    </source>
</evidence>
<dbReference type="PRINTS" id="PR01243">
    <property type="entry name" value="NUCDPKINASE"/>
</dbReference>
<dbReference type="CDD" id="cd04412">
    <property type="entry name" value="NDPk7B"/>
    <property type="match status" value="1"/>
</dbReference>
<evidence type="ECO:0000256" key="3">
    <source>
        <dbReference type="ARBA" id="ARBA00022801"/>
    </source>
</evidence>
<feature type="binding site" evidence="6">
    <location>
        <position position="180"/>
    </location>
    <ligand>
        <name>ATP</name>
        <dbReference type="ChEBI" id="CHEBI:30616"/>
    </ligand>
</feature>
<dbReference type="InterPro" id="IPR023005">
    <property type="entry name" value="Nucleoside_diP_kinase_AS"/>
</dbReference>
<dbReference type="FunFam" id="3.30.70.141:FF:000004">
    <property type="entry name" value="Nucleoside diphosphate kinase 7"/>
    <property type="match status" value="1"/>
</dbReference>
<dbReference type="PANTHER" id="PTHR43109">
    <property type="entry name" value="NUCLEOSIDE DIPHOSPHATE KINASE 7"/>
    <property type="match status" value="1"/>
</dbReference>
<dbReference type="InterPro" id="IPR034907">
    <property type="entry name" value="NDK-like_dom"/>
</dbReference>
<dbReference type="InterPro" id="IPR036850">
    <property type="entry name" value="NDK-like_dom_sf"/>
</dbReference>
<evidence type="ECO:0000256" key="2">
    <source>
        <dbReference type="ARBA" id="ARBA00022490"/>
    </source>
</evidence>
<keyword evidence="8" id="KW-0547">Nucleotide-binding</keyword>
<dbReference type="SMART" id="SM00562">
    <property type="entry name" value="NDK"/>
    <property type="match status" value="2"/>
</dbReference>
<name>A0A8J1UYL0_OWEFU</name>
<proteinExistence type="inferred from homology"/>
<comment type="catalytic activity">
    <reaction evidence="8">
        <text>a 2'-deoxyribonucleoside 5'-diphosphate + ATP = a 2'-deoxyribonucleoside 5'-triphosphate + ADP</text>
        <dbReference type="Rhea" id="RHEA:44640"/>
        <dbReference type="ChEBI" id="CHEBI:30616"/>
        <dbReference type="ChEBI" id="CHEBI:61560"/>
        <dbReference type="ChEBI" id="CHEBI:73316"/>
        <dbReference type="ChEBI" id="CHEBI:456216"/>
        <dbReference type="EC" id="2.7.4.6"/>
    </reaction>
</comment>
<comment type="caution">
    <text evidence="6">Lacks conserved residue(s) required for the propagation of feature annotation.</text>
</comment>